<protein>
    <submittedName>
        <fullName evidence="6">TetR/AcrR family transcriptional regulator</fullName>
    </submittedName>
</protein>
<keyword evidence="1" id="KW-0805">Transcription regulation</keyword>
<dbReference type="PANTHER" id="PTHR30055:SF234">
    <property type="entry name" value="HTH-TYPE TRANSCRIPTIONAL REGULATOR BETI"/>
    <property type="match status" value="1"/>
</dbReference>
<evidence type="ECO:0000256" key="4">
    <source>
        <dbReference type="PROSITE-ProRule" id="PRU00335"/>
    </source>
</evidence>
<feature type="DNA-binding region" description="H-T-H motif" evidence="4">
    <location>
        <begin position="36"/>
        <end position="55"/>
    </location>
</feature>
<dbReference type="PANTHER" id="PTHR30055">
    <property type="entry name" value="HTH-TYPE TRANSCRIPTIONAL REGULATOR RUTR"/>
    <property type="match status" value="1"/>
</dbReference>
<dbReference type="RefSeq" id="WP_042536957.1">
    <property type="nucleotide sequence ID" value="NZ_CP183434.1"/>
</dbReference>
<dbReference type="InterPro" id="IPR036271">
    <property type="entry name" value="Tet_transcr_reg_TetR-rel_C_sf"/>
</dbReference>
<proteinExistence type="predicted"/>
<reference evidence="6" key="1">
    <citation type="submission" date="2021-05" db="EMBL/GenBank/DDBJ databases">
        <title>Whole genome sequence of Curtobacterium flaccumfaciens pv. flaccumfaciens strain CFBP 3417.</title>
        <authorList>
            <person name="Osdaghi E."/>
            <person name="Taghouti G."/>
            <person name="Portier P."/>
            <person name="Fazliarab A."/>
            <person name="Taghavi S.M."/>
            <person name="Briand M."/>
            <person name="Le-Saux M."/>
            <person name="Jacques M.-A."/>
        </authorList>
    </citation>
    <scope>NUCLEOTIDE SEQUENCE</scope>
    <source>
        <strain evidence="6">CFBP 3417</strain>
    </source>
</reference>
<name>A0A9Q2W358_9MICO</name>
<gene>
    <name evidence="6" type="ORF">KK103_07205</name>
</gene>
<dbReference type="NCBIfam" id="NF041196">
    <property type="entry name" value="ScbR_bind_reg"/>
    <property type="match status" value="1"/>
</dbReference>
<organism evidence="6 7">
    <name type="scientific">Curtobacterium flaccumfaciens pv. flaccumfaciens</name>
    <dbReference type="NCBI Taxonomy" id="138532"/>
    <lineage>
        <taxon>Bacteria</taxon>
        <taxon>Bacillati</taxon>
        <taxon>Actinomycetota</taxon>
        <taxon>Actinomycetes</taxon>
        <taxon>Micrococcales</taxon>
        <taxon>Microbacteriaceae</taxon>
        <taxon>Curtobacterium</taxon>
    </lineage>
</organism>
<dbReference type="InterPro" id="IPR009057">
    <property type="entry name" value="Homeodomain-like_sf"/>
</dbReference>
<evidence type="ECO:0000313" key="7">
    <source>
        <dbReference type="Proteomes" id="UP000709437"/>
    </source>
</evidence>
<dbReference type="InterPro" id="IPR023772">
    <property type="entry name" value="DNA-bd_HTH_TetR-type_CS"/>
</dbReference>
<dbReference type="Proteomes" id="UP000709437">
    <property type="component" value="Unassembled WGS sequence"/>
</dbReference>
<sequence length="215" mass="23636">MSTRTEPTQERALQTRAAVVRGAAKVFERRGYAGASLDQIADEAGVTRGAMYFHFRSKEEIADAVIVEQHRVARVDAEVAIAKASSAFEAMIRMCTGLARQLVSDGVVSAGIRLTTDGSASSLSNVAPYRDWMATFENLIALAVEQGDLRPDIDPVRLARFVVPAYTGVQLVSDTLHDRQDLFERVREMWEILLPGIVVPERSDSCSAVLSLIRR</sequence>
<dbReference type="EMBL" id="JAHEWX010000006">
    <property type="protein sequence ID" value="MBT1541540.1"/>
    <property type="molecule type" value="Genomic_DNA"/>
</dbReference>
<evidence type="ECO:0000256" key="2">
    <source>
        <dbReference type="ARBA" id="ARBA00023125"/>
    </source>
</evidence>
<dbReference type="SUPFAM" id="SSF46689">
    <property type="entry name" value="Homeodomain-like"/>
    <property type="match status" value="1"/>
</dbReference>
<evidence type="ECO:0000313" key="6">
    <source>
        <dbReference type="EMBL" id="MBT1541540.1"/>
    </source>
</evidence>
<evidence type="ECO:0000259" key="5">
    <source>
        <dbReference type="PROSITE" id="PS50977"/>
    </source>
</evidence>
<dbReference type="PROSITE" id="PS50977">
    <property type="entry name" value="HTH_TETR_2"/>
    <property type="match status" value="1"/>
</dbReference>
<dbReference type="InterPro" id="IPR050109">
    <property type="entry name" value="HTH-type_TetR-like_transc_reg"/>
</dbReference>
<dbReference type="GO" id="GO:0045892">
    <property type="term" value="P:negative regulation of DNA-templated transcription"/>
    <property type="evidence" value="ECO:0007669"/>
    <property type="project" value="UniProtKB-ARBA"/>
</dbReference>
<dbReference type="Pfam" id="PF00440">
    <property type="entry name" value="TetR_N"/>
    <property type="match status" value="1"/>
</dbReference>
<feature type="domain" description="HTH tetR-type" evidence="5">
    <location>
        <begin position="13"/>
        <end position="73"/>
    </location>
</feature>
<dbReference type="FunFam" id="1.10.10.60:FF:000141">
    <property type="entry name" value="TetR family transcriptional regulator"/>
    <property type="match status" value="1"/>
</dbReference>
<evidence type="ECO:0000256" key="1">
    <source>
        <dbReference type="ARBA" id="ARBA00023015"/>
    </source>
</evidence>
<dbReference type="PRINTS" id="PR00455">
    <property type="entry name" value="HTHTETR"/>
</dbReference>
<dbReference type="InterPro" id="IPR054126">
    <property type="entry name" value="CprB_TetR_C"/>
</dbReference>
<keyword evidence="2 4" id="KW-0238">DNA-binding</keyword>
<accession>A0A9Q2W358</accession>
<dbReference type="GO" id="GO:0003700">
    <property type="term" value="F:DNA-binding transcription factor activity"/>
    <property type="evidence" value="ECO:0007669"/>
    <property type="project" value="TreeGrafter"/>
</dbReference>
<dbReference type="InterPro" id="IPR047923">
    <property type="entry name" value="ArpA-like"/>
</dbReference>
<evidence type="ECO:0000256" key="3">
    <source>
        <dbReference type="ARBA" id="ARBA00023163"/>
    </source>
</evidence>
<dbReference type="PROSITE" id="PS01081">
    <property type="entry name" value="HTH_TETR_1"/>
    <property type="match status" value="1"/>
</dbReference>
<keyword evidence="3" id="KW-0804">Transcription</keyword>
<comment type="caution">
    <text evidence="6">The sequence shown here is derived from an EMBL/GenBank/DDBJ whole genome shotgun (WGS) entry which is preliminary data.</text>
</comment>
<dbReference type="Gene3D" id="1.10.357.10">
    <property type="entry name" value="Tetracycline Repressor, domain 2"/>
    <property type="match status" value="1"/>
</dbReference>
<dbReference type="Pfam" id="PF21935">
    <property type="entry name" value="TetR_C_45"/>
    <property type="match status" value="1"/>
</dbReference>
<dbReference type="AlphaFoldDB" id="A0A9Q2W358"/>
<dbReference type="InterPro" id="IPR001647">
    <property type="entry name" value="HTH_TetR"/>
</dbReference>
<dbReference type="SUPFAM" id="SSF48498">
    <property type="entry name" value="Tetracyclin repressor-like, C-terminal domain"/>
    <property type="match status" value="1"/>
</dbReference>
<dbReference type="GO" id="GO:0000976">
    <property type="term" value="F:transcription cis-regulatory region binding"/>
    <property type="evidence" value="ECO:0007669"/>
    <property type="project" value="TreeGrafter"/>
</dbReference>